<evidence type="ECO:0000259" key="6">
    <source>
        <dbReference type="Pfam" id="PF25973"/>
    </source>
</evidence>
<dbReference type="InterPro" id="IPR058627">
    <property type="entry name" value="MdtA-like_C"/>
</dbReference>
<feature type="chain" id="PRO_5047185309" evidence="4">
    <location>
        <begin position="27"/>
        <end position="369"/>
    </location>
</feature>
<keyword evidence="8" id="KW-1185">Reference proteome</keyword>
<accession>A0ABV8T2W0</accession>
<dbReference type="RefSeq" id="WP_380605369.1">
    <property type="nucleotide sequence ID" value="NZ_JBHSDU010000015.1"/>
</dbReference>
<evidence type="ECO:0000256" key="2">
    <source>
        <dbReference type="SAM" id="Coils"/>
    </source>
</evidence>
<dbReference type="Gene3D" id="1.10.287.470">
    <property type="entry name" value="Helix hairpin bin"/>
    <property type="match status" value="1"/>
</dbReference>
<feature type="compositionally biased region" description="Basic and acidic residues" evidence="3">
    <location>
        <begin position="358"/>
        <end position="369"/>
    </location>
</feature>
<feature type="signal peptide" evidence="4">
    <location>
        <begin position="1"/>
        <end position="26"/>
    </location>
</feature>
<dbReference type="PANTHER" id="PTHR30469">
    <property type="entry name" value="MULTIDRUG RESISTANCE PROTEIN MDTA"/>
    <property type="match status" value="1"/>
</dbReference>
<comment type="similarity">
    <text evidence="1">Belongs to the membrane fusion protein (MFP) (TC 8.A.1) family.</text>
</comment>
<dbReference type="InterPro" id="IPR006143">
    <property type="entry name" value="RND_pump_MFP"/>
</dbReference>
<evidence type="ECO:0000256" key="3">
    <source>
        <dbReference type="SAM" id="MobiDB-lite"/>
    </source>
</evidence>
<feature type="coiled-coil region" evidence="2">
    <location>
        <begin position="106"/>
        <end position="136"/>
    </location>
</feature>
<feature type="domain" description="Multidrug resistance protein MdtA-like C-terminal permuted SH3" evidence="5">
    <location>
        <begin position="293"/>
        <end position="350"/>
    </location>
</feature>
<evidence type="ECO:0000259" key="5">
    <source>
        <dbReference type="Pfam" id="PF25967"/>
    </source>
</evidence>
<proteinExistence type="inferred from homology"/>
<sequence length="369" mass="39002">MKLLSRPVLIVSVVAAMALSILLASASGDGIEQAAVTNPALTVTAISPQQSSLPIRISATGNIAAWEEASIGAEAEGLRLTEVKVNVGDRVKRGEVLATFAAETVIAELAEARAVAEEAAATLTEAQANAQRARVLDATGAMSVQQINQYVTAERAARAKLEAAKAIEQRHRLRLAQTQVLAPDDGLVSSRTATVGAVLPAGQELFRLIRKGRLEWRAEVASADLMKLSPGQKVYVTTAGDRVIEGRLRVVAPAIDTQTRNGLVYVDLPVTSAEQVRAGMFVRGYFETGADTALTLPQSAVLLRDGFSYVLRISPESKVIQTKVSVGRRAGDRIEITGGLDPSERVVESGGSFLSDGDLVREEPSGVAI</sequence>
<dbReference type="Pfam" id="PF25967">
    <property type="entry name" value="RND-MFP_C"/>
    <property type="match status" value="1"/>
</dbReference>
<dbReference type="Gene3D" id="2.40.50.100">
    <property type="match status" value="1"/>
</dbReference>
<reference evidence="8" key="1">
    <citation type="journal article" date="2019" name="Int. J. Syst. Evol. Microbiol.">
        <title>The Global Catalogue of Microorganisms (GCM) 10K type strain sequencing project: providing services to taxonomists for standard genome sequencing and annotation.</title>
        <authorList>
            <consortium name="The Broad Institute Genomics Platform"/>
            <consortium name="The Broad Institute Genome Sequencing Center for Infectious Disease"/>
            <person name="Wu L."/>
            <person name="Ma J."/>
        </authorList>
    </citation>
    <scope>NUCLEOTIDE SEQUENCE [LARGE SCALE GENOMIC DNA]</scope>
    <source>
        <strain evidence="8">CGMCC 1.10759</strain>
    </source>
</reference>
<dbReference type="Proteomes" id="UP001595904">
    <property type="component" value="Unassembled WGS sequence"/>
</dbReference>
<keyword evidence="4" id="KW-0732">Signal</keyword>
<name>A0ABV8T2W0_9GAMM</name>
<dbReference type="EMBL" id="JBHSDU010000015">
    <property type="protein sequence ID" value="MFC4314301.1"/>
    <property type="molecule type" value="Genomic_DNA"/>
</dbReference>
<evidence type="ECO:0000313" key="7">
    <source>
        <dbReference type="EMBL" id="MFC4314301.1"/>
    </source>
</evidence>
<dbReference type="Gene3D" id="2.40.420.20">
    <property type="match status" value="1"/>
</dbReference>
<dbReference type="InterPro" id="IPR058647">
    <property type="entry name" value="BSH_CzcB-like"/>
</dbReference>
<feature type="domain" description="CzcB-like barrel-sandwich hybrid" evidence="6">
    <location>
        <begin position="73"/>
        <end position="208"/>
    </location>
</feature>
<keyword evidence="2" id="KW-0175">Coiled coil</keyword>
<dbReference type="Gene3D" id="2.40.30.170">
    <property type="match status" value="1"/>
</dbReference>
<evidence type="ECO:0000256" key="1">
    <source>
        <dbReference type="ARBA" id="ARBA00009477"/>
    </source>
</evidence>
<dbReference type="Pfam" id="PF25973">
    <property type="entry name" value="BSH_CzcB"/>
    <property type="match status" value="1"/>
</dbReference>
<comment type="caution">
    <text evidence="7">The sequence shown here is derived from an EMBL/GenBank/DDBJ whole genome shotgun (WGS) entry which is preliminary data.</text>
</comment>
<feature type="region of interest" description="Disordered" evidence="3">
    <location>
        <begin position="350"/>
        <end position="369"/>
    </location>
</feature>
<gene>
    <name evidence="7" type="ORF">ACFPN2_34875</name>
</gene>
<evidence type="ECO:0000313" key="8">
    <source>
        <dbReference type="Proteomes" id="UP001595904"/>
    </source>
</evidence>
<protein>
    <submittedName>
        <fullName evidence="7">Efflux RND transporter periplasmic adaptor subunit</fullName>
    </submittedName>
</protein>
<dbReference type="NCBIfam" id="TIGR01730">
    <property type="entry name" value="RND_mfp"/>
    <property type="match status" value="1"/>
</dbReference>
<evidence type="ECO:0000256" key="4">
    <source>
        <dbReference type="SAM" id="SignalP"/>
    </source>
</evidence>
<dbReference type="PANTHER" id="PTHR30469:SF15">
    <property type="entry name" value="HLYD FAMILY OF SECRETION PROTEINS"/>
    <property type="match status" value="1"/>
</dbReference>
<organism evidence="7 8">
    <name type="scientific">Steroidobacter flavus</name>
    <dbReference type="NCBI Taxonomy" id="1842136"/>
    <lineage>
        <taxon>Bacteria</taxon>
        <taxon>Pseudomonadati</taxon>
        <taxon>Pseudomonadota</taxon>
        <taxon>Gammaproteobacteria</taxon>
        <taxon>Steroidobacterales</taxon>
        <taxon>Steroidobacteraceae</taxon>
        <taxon>Steroidobacter</taxon>
    </lineage>
</organism>
<dbReference type="SUPFAM" id="SSF111369">
    <property type="entry name" value="HlyD-like secretion proteins"/>
    <property type="match status" value="1"/>
</dbReference>